<dbReference type="Pfam" id="PF02636">
    <property type="entry name" value="Methyltransf_28"/>
    <property type="match status" value="1"/>
</dbReference>
<evidence type="ECO:0000256" key="4">
    <source>
        <dbReference type="ARBA" id="ARBA00022679"/>
    </source>
</evidence>
<evidence type="ECO:0000256" key="7">
    <source>
        <dbReference type="RuleBase" id="RU364114"/>
    </source>
</evidence>
<evidence type="ECO:0000256" key="8">
    <source>
        <dbReference type="SAM" id="MobiDB-lite"/>
    </source>
</evidence>
<comment type="function">
    <text evidence="7">Arginine methyltransferase involved in the assembly or stability of mitochondrial NADH:ubiquinone oxidoreductase complex (complex I).</text>
</comment>
<dbReference type="EC" id="2.1.1.320" evidence="7"/>
<keyword evidence="3 7" id="KW-0489">Methyltransferase</keyword>
<keyword evidence="5 7" id="KW-0496">Mitochondrion</keyword>
<evidence type="ECO:0000256" key="1">
    <source>
        <dbReference type="ARBA" id="ARBA00004173"/>
    </source>
</evidence>
<dbReference type="Gene3D" id="3.40.50.12710">
    <property type="match status" value="1"/>
</dbReference>
<proteinExistence type="inferred from homology"/>
<dbReference type="InterPro" id="IPR038375">
    <property type="entry name" value="NDUFAF7_sf"/>
</dbReference>
<keyword evidence="10" id="KW-1185">Reference proteome</keyword>
<reference evidence="9 10" key="1">
    <citation type="journal article" date="2014" name="Mol. Plant">
        <title>Chromosome Scale Genome Assembly and Transcriptome Profiling of Nannochloropsis gaditana in Nitrogen Depletion.</title>
        <authorList>
            <person name="Corteggiani Carpinelli E."/>
            <person name="Telatin A."/>
            <person name="Vitulo N."/>
            <person name="Forcato C."/>
            <person name="D'Angelo M."/>
            <person name="Schiavon R."/>
            <person name="Vezzi A."/>
            <person name="Giacometti G.M."/>
            <person name="Morosinotto T."/>
            <person name="Valle G."/>
        </authorList>
    </citation>
    <scope>NUCLEOTIDE SEQUENCE [LARGE SCALE GENOMIC DNA]</scope>
    <source>
        <strain evidence="9 10">B-31</strain>
    </source>
</reference>
<evidence type="ECO:0000313" key="9">
    <source>
        <dbReference type="EMBL" id="EWM20594.1"/>
    </source>
</evidence>
<comment type="catalytic activity">
    <reaction evidence="6 7">
        <text>L-arginyl-[protein] + 2 S-adenosyl-L-methionine = N(omega),N(omega)'-dimethyl-L-arginyl-[protein] + 2 S-adenosyl-L-homocysteine + 2 H(+)</text>
        <dbReference type="Rhea" id="RHEA:48108"/>
        <dbReference type="Rhea" id="RHEA-COMP:10532"/>
        <dbReference type="Rhea" id="RHEA-COMP:11992"/>
        <dbReference type="ChEBI" id="CHEBI:15378"/>
        <dbReference type="ChEBI" id="CHEBI:29965"/>
        <dbReference type="ChEBI" id="CHEBI:57856"/>
        <dbReference type="ChEBI" id="CHEBI:59789"/>
        <dbReference type="ChEBI" id="CHEBI:88221"/>
        <dbReference type="EC" id="2.1.1.320"/>
    </reaction>
</comment>
<accession>W7TI39</accession>
<dbReference type="PANTHER" id="PTHR12049">
    <property type="entry name" value="PROTEIN ARGININE METHYLTRANSFERASE NDUFAF7, MITOCHONDRIAL"/>
    <property type="match status" value="1"/>
</dbReference>
<evidence type="ECO:0000256" key="6">
    <source>
        <dbReference type="ARBA" id="ARBA00048612"/>
    </source>
</evidence>
<dbReference type="AlphaFoldDB" id="W7TI39"/>
<dbReference type="PANTHER" id="PTHR12049:SF5">
    <property type="entry name" value="PROTEIN ARGININE METHYLTRANSFERASE NDUFAF7 HOMOLOG, MITOCHONDRIAL"/>
    <property type="match status" value="1"/>
</dbReference>
<organism evidence="9 10">
    <name type="scientific">Nannochloropsis gaditana</name>
    <dbReference type="NCBI Taxonomy" id="72520"/>
    <lineage>
        <taxon>Eukaryota</taxon>
        <taxon>Sar</taxon>
        <taxon>Stramenopiles</taxon>
        <taxon>Ochrophyta</taxon>
        <taxon>Eustigmatophyceae</taxon>
        <taxon>Eustigmatales</taxon>
        <taxon>Monodopsidaceae</taxon>
        <taxon>Nannochloropsis</taxon>
    </lineage>
</organism>
<dbReference type="GO" id="GO:0032259">
    <property type="term" value="P:methylation"/>
    <property type="evidence" value="ECO:0007669"/>
    <property type="project" value="UniProtKB-KW"/>
</dbReference>
<protein>
    <recommendedName>
        <fullName evidence="7">Protein arginine methyltransferase NDUFAF7</fullName>
        <ecNumber evidence="7">2.1.1.320</ecNumber>
    </recommendedName>
</protein>
<evidence type="ECO:0000256" key="2">
    <source>
        <dbReference type="ARBA" id="ARBA00005891"/>
    </source>
</evidence>
<dbReference type="InterPro" id="IPR003788">
    <property type="entry name" value="NDUFAF7"/>
</dbReference>
<dbReference type="Proteomes" id="UP000019335">
    <property type="component" value="Unassembled WGS sequence"/>
</dbReference>
<dbReference type="OrthoDB" id="17415at2759"/>
<keyword evidence="4 7" id="KW-0808">Transferase</keyword>
<dbReference type="GO" id="GO:0035243">
    <property type="term" value="F:protein-arginine omega-N symmetric methyltransferase activity"/>
    <property type="evidence" value="ECO:0007669"/>
    <property type="project" value="UniProtKB-EC"/>
</dbReference>
<dbReference type="EMBL" id="AZIL01002954">
    <property type="protein sequence ID" value="EWM20594.1"/>
    <property type="molecule type" value="Genomic_DNA"/>
</dbReference>
<feature type="region of interest" description="Disordered" evidence="8">
    <location>
        <begin position="200"/>
        <end position="239"/>
    </location>
</feature>
<comment type="caution">
    <text evidence="9">The sequence shown here is derived from an EMBL/GenBank/DDBJ whole genome shotgun (WGS) entry which is preliminary data.</text>
</comment>
<evidence type="ECO:0000313" key="10">
    <source>
        <dbReference type="Proteomes" id="UP000019335"/>
    </source>
</evidence>
<feature type="compositionally biased region" description="Basic and acidic residues" evidence="8">
    <location>
        <begin position="32"/>
        <end position="44"/>
    </location>
</feature>
<evidence type="ECO:0000256" key="3">
    <source>
        <dbReference type="ARBA" id="ARBA00022603"/>
    </source>
</evidence>
<name>W7TI39_9STRA</name>
<sequence length="340" mass="38026">MAEKQRERLRPRHGHVCRVVEQDAVEWATATGEDREWEGGREGGGKGGGKVRGPATSTLVVLALEVLDNLPHDKVLWTEEGGEWRLRECVVRGNENTENYREHHRALADERIALLLQLQPALARRIDPREQGVDRTLGRWQRSLTRLLPASLARTLGGDRARPCAAFVPTGMVDFVEGLCTAFPRRHHFLFADFDSLPPPALEAPGGEEEEAPDLRALNPPLVTSRDPATGQHRDHPSYLSHKGSADIFFPVDFALLQEVYRFFASRADRKGGGQASVRVLKSARFLERYGEEGGQGTCTRSGYNPMLEDFLNTCFFVAEAKDPSAREGRSRRATPRSRR</sequence>
<gene>
    <name evidence="9" type="ORF">Naga_100736g1</name>
</gene>
<comment type="subcellular location">
    <subcellularLocation>
        <location evidence="1 7">Mitochondrion</location>
    </subcellularLocation>
</comment>
<dbReference type="InterPro" id="IPR029063">
    <property type="entry name" value="SAM-dependent_MTases_sf"/>
</dbReference>
<dbReference type="SUPFAM" id="SSF53335">
    <property type="entry name" value="S-adenosyl-L-methionine-dependent methyltransferases"/>
    <property type="match status" value="1"/>
</dbReference>
<comment type="similarity">
    <text evidence="2 7">Belongs to the NDUFAF7 family.</text>
</comment>
<dbReference type="GO" id="GO:0005739">
    <property type="term" value="C:mitochondrion"/>
    <property type="evidence" value="ECO:0007669"/>
    <property type="project" value="UniProtKB-SubCell"/>
</dbReference>
<feature type="region of interest" description="Disordered" evidence="8">
    <location>
        <begin position="30"/>
        <end position="52"/>
    </location>
</feature>
<evidence type="ECO:0000256" key="5">
    <source>
        <dbReference type="ARBA" id="ARBA00023128"/>
    </source>
</evidence>